<comment type="caution">
    <text evidence="15">The sequence shown here is derived from an EMBL/GenBank/DDBJ whole genome shotgun (WGS) entry which is preliminary data.</text>
</comment>
<dbReference type="Gene3D" id="3.40.50.300">
    <property type="entry name" value="P-loop containing nucleotide triphosphate hydrolases"/>
    <property type="match status" value="2"/>
</dbReference>
<evidence type="ECO:0000256" key="3">
    <source>
        <dbReference type="ARBA" id="ARBA00022448"/>
    </source>
</evidence>
<dbReference type="InterPro" id="IPR003439">
    <property type="entry name" value="ABC_transporter-like_ATP-bd"/>
</dbReference>
<evidence type="ECO:0000313" key="16">
    <source>
        <dbReference type="Proteomes" id="UP000562682"/>
    </source>
</evidence>
<dbReference type="GO" id="GO:0015421">
    <property type="term" value="F:ABC-type oligopeptide transporter activity"/>
    <property type="evidence" value="ECO:0007669"/>
    <property type="project" value="TreeGrafter"/>
</dbReference>
<dbReference type="Pfam" id="PF00005">
    <property type="entry name" value="ABC_tran"/>
    <property type="match status" value="2"/>
</dbReference>
<dbReference type="InterPro" id="IPR011527">
    <property type="entry name" value="ABC1_TM_dom"/>
</dbReference>
<keyword evidence="3" id="KW-0813">Transport</keyword>
<dbReference type="FunFam" id="3.40.50.300:FF:000240">
    <property type="entry name" value="ABC transporter B family member 20"/>
    <property type="match status" value="1"/>
</dbReference>
<dbReference type="SUPFAM" id="SSF90123">
    <property type="entry name" value="ABC transporter transmembrane region"/>
    <property type="match status" value="2"/>
</dbReference>
<feature type="domain" description="ABC transporter" evidence="13">
    <location>
        <begin position="356"/>
        <end position="597"/>
    </location>
</feature>
<organism evidence="15 16">
    <name type="scientific">Fusarium denticulatum</name>
    <dbReference type="NCBI Taxonomy" id="48507"/>
    <lineage>
        <taxon>Eukaryota</taxon>
        <taxon>Fungi</taxon>
        <taxon>Dikarya</taxon>
        <taxon>Ascomycota</taxon>
        <taxon>Pezizomycotina</taxon>
        <taxon>Sordariomycetes</taxon>
        <taxon>Hypocreomycetidae</taxon>
        <taxon>Hypocreales</taxon>
        <taxon>Nectriaceae</taxon>
        <taxon>Fusarium</taxon>
        <taxon>Fusarium fujikuroi species complex</taxon>
    </lineage>
</organism>
<dbReference type="InterPro" id="IPR027417">
    <property type="entry name" value="P-loop_NTPase"/>
</dbReference>
<feature type="transmembrane region" description="Helical" evidence="12">
    <location>
        <begin position="930"/>
        <end position="950"/>
    </location>
</feature>
<keyword evidence="16" id="KW-1185">Reference proteome</keyword>
<dbReference type="InterPro" id="IPR003593">
    <property type="entry name" value="AAA+_ATPase"/>
</dbReference>
<keyword evidence="6" id="KW-0547">Nucleotide-binding</keyword>
<feature type="transmembrane region" description="Helical" evidence="12">
    <location>
        <begin position="666"/>
        <end position="690"/>
    </location>
</feature>
<evidence type="ECO:0000256" key="6">
    <source>
        <dbReference type="ARBA" id="ARBA00022741"/>
    </source>
</evidence>
<keyword evidence="5" id="KW-0677">Repeat</keyword>
<dbReference type="GO" id="GO:0005743">
    <property type="term" value="C:mitochondrial inner membrane"/>
    <property type="evidence" value="ECO:0007669"/>
    <property type="project" value="TreeGrafter"/>
</dbReference>
<feature type="transmembrane region" description="Helical" evidence="12">
    <location>
        <begin position="784"/>
        <end position="807"/>
    </location>
</feature>
<feature type="domain" description="ABC transmembrane type-1" evidence="14">
    <location>
        <begin position="48"/>
        <end position="339"/>
    </location>
</feature>
<dbReference type="PROSITE" id="PS50929">
    <property type="entry name" value="ABC_TM1F"/>
    <property type="match status" value="2"/>
</dbReference>
<feature type="domain" description="ABC transmembrane type-1" evidence="14">
    <location>
        <begin position="671"/>
        <end position="957"/>
    </location>
</feature>
<keyword evidence="8 12" id="KW-1133">Transmembrane helix</keyword>
<comment type="subcellular location">
    <subcellularLocation>
        <location evidence="1">Membrane</location>
        <topology evidence="1">Multi-pass membrane protein</topology>
    </subcellularLocation>
</comment>
<dbReference type="PROSITE" id="PS50893">
    <property type="entry name" value="ABC_TRANSPORTER_2"/>
    <property type="match status" value="2"/>
</dbReference>
<dbReference type="Pfam" id="PF00664">
    <property type="entry name" value="ABC_membrane"/>
    <property type="match status" value="2"/>
</dbReference>
<dbReference type="GO" id="GO:0005524">
    <property type="term" value="F:ATP binding"/>
    <property type="evidence" value="ECO:0007669"/>
    <property type="project" value="UniProtKB-KW"/>
</dbReference>
<dbReference type="EMBL" id="JAAOAK010000278">
    <property type="protein sequence ID" value="KAF5677677.1"/>
    <property type="molecule type" value="Genomic_DNA"/>
</dbReference>
<name>A0A8H5U0K4_9HYPO</name>
<evidence type="ECO:0000256" key="9">
    <source>
        <dbReference type="ARBA" id="ARBA00023136"/>
    </source>
</evidence>
<evidence type="ECO:0000256" key="5">
    <source>
        <dbReference type="ARBA" id="ARBA00022737"/>
    </source>
</evidence>
<feature type="transmembrane region" description="Helical" evidence="12">
    <location>
        <begin position="274"/>
        <end position="299"/>
    </location>
</feature>
<feature type="transmembrane region" description="Helical" evidence="12">
    <location>
        <begin position="710"/>
        <end position="732"/>
    </location>
</feature>
<dbReference type="Proteomes" id="UP000562682">
    <property type="component" value="Unassembled WGS sequence"/>
</dbReference>
<sequence>MDANSEKKILVEDPTTTTQKDEPEKQAELGDLWRVFRFADRLDWILNFTSLICSIASGATLPLMTIVFGQFTGRFSDYASGKIDPQGFQDEVNTFVLWFVYLFVGKFVLSYLATLTVTVPGIRTTRVLRQRFLEHLLRTEIWYFDTANVGSPATQMTTNVARINQGIAEKLSLLIQGLAMFVSSFVVAIAVQWKLALITLTVVPLFFFIIGFGMTLDAPIEAKVQGSYSQANVFAQEVMASIRTVHAFWAQGRMTVRYDDYLKEAHVHGKKKSFMYGVMSSSTYFCMYAGNALAFWQGFRMYQSGEIDSVGTVFTVVLSVLLASSSIGLLYPQVPALANGAAAASELFKIFDKPSSLILSVAKARSPKAASAISSLNIPAGKTTAIVGASGSGKSTIIGLLQRWYLPTSGRFLLDGMDVSMLNVKWLRSQMALVQQEPVLFRGTVFENVAKGFTEAQKVLSLDEQRKLVQEACEASYAHEFIQKLEQGYDTYLGERGGTLSGGQKQRVAIARSVVSNPKILLLDEATSALDPNAERIVQKALSRVSQERTTVVVAHRLSTVKDADNIVVVSAGQVVEQGTHEELLALNDHYARLIRAQNLAVSSNDVHKDMGAKQDMVEVVTDEEVARVMTAQTEKSMVLKDGDAKPKDRSIMTSIFLILKEQRALLPHIIVAALACSIAAATWPGQAVLFSRLITAFSSSEPSASDANFYALMFFVIALGNLVAYFTIGYISNHVAQSISHQYRLELFSRMVVMDIDFFDRPENSSGALASTLSSVPTSLTELLGLNIYVVLVMAVNITASSILALAYGWKLALVMVFAGLPLLMGSGYFKVRLESRLHESNEARFRESASLASEAVSALRTVASLTAESDFIQAYSETLSSIVAQSVKSLSISMFAYAFSQSIEFLVMALGFWYGSRLISSGEYTSEQFFLIFMGVLFAGQAGAQLFANLGSLTRAKGAANYLFNLREEQPVVRETDENKDRGPDLNQPISVDNVHFKYKSRSTKVLHGLSMDISPSQFVAVCGPSGCGKSTLVSLLERYYDPTSGKICVGRQDIKDVSPRLYRNEMSMVQQEPVLYEGSVRENILMGLDGDIDDTSDERLNEAARQANILEFVSSLPEGFNTPCGARGIAFSGGQRQRIAIARALIRKPRLLLLDEATSALDTHSEQLVQEALEQTRKQSGCSVIAVAHRLSTIRNADVIFVLVGGKVVEVGTHEELQAKGGVYADMCQAQSLDREA</sequence>
<evidence type="ECO:0000259" key="14">
    <source>
        <dbReference type="PROSITE" id="PS50929"/>
    </source>
</evidence>
<keyword evidence="4 12" id="KW-0812">Transmembrane</keyword>
<dbReference type="Gene3D" id="1.20.1560.10">
    <property type="entry name" value="ABC transporter type 1, transmembrane domain"/>
    <property type="match status" value="2"/>
</dbReference>
<keyword evidence="10" id="KW-0325">Glycoprotein</keyword>
<dbReference type="InterPro" id="IPR039421">
    <property type="entry name" value="Type_1_exporter"/>
</dbReference>
<feature type="transmembrane region" description="Helical" evidence="12">
    <location>
        <begin position="897"/>
        <end position="918"/>
    </location>
</feature>
<dbReference type="FunFam" id="3.40.50.300:FF:000913">
    <property type="entry name" value="ABC multidrug transporter SitT"/>
    <property type="match status" value="1"/>
</dbReference>
<feature type="region of interest" description="Disordered" evidence="11">
    <location>
        <begin position="1"/>
        <end position="23"/>
    </location>
</feature>
<feature type="transmembrane region" description="Helical" evidence="12">
    <location>
        <begin position="44"/>
        <end position="68"/>
    </location>
</feature>
<proteinExistence type="inferred from homology"/>
<protein>
    <submittedName>
        <fullName evidence="15">Major facilitator family transporter</fullName>
    </submittedName>
</protein>
<dbReference type="InterPro" id="IPR017871">
    <property type="entry name" value="ABC_transporter-like_CS"/>
</dbReference>
<feature type="transmembrane region" description="Helical" evidence="12">
    <location>
        <begin position="813"/>
        <end position="831"/>
    </location>
</feature>
<dbReference type="PANTHER" id="PTHR43394:SF27">
    <property type="entry name" value="ATP-DEPENDENT TRANSLOCASE ABCB1-LIKE"/>
    <property type="match status" value="1"/>
</dbReference>
<dbReference type="CDD" id="cd18578">
    <property type="entry name" value="ABC_6TM_Pgp_ABCB1_D2_like"/>
    <property type="match status" value="1"/>
</dbReference>
<dbReference type="InterPro" id="IPR036640">
    <property type="entry name" value="ABC1_TM_sf"/>
</dbReference>
<dbReference type="SMART" id="SM00382">
    <property type="entry name" value="AAA"/>
    <property type="match status" value="2"/>
</dbReference>
<comment type="similarity">
    <text evidence="2">Belongs to the ABC transporter superfamily. ABCB family. Multidrug resistance exporter (TC 3.A.1.201) subfamily.</text>
</comment>
<feature type="transmembrane region" description="Helical" evidence="12">
    <location>
        <begin position="197"/>
        <end position="216"/>
    </location>
</feature>
<feature type="compositionally biased region" description="Basic and acidic residues" evidence="11">
    <location>
        <begin position="1"/>
        <end position="11"/>
    </location>
</feature>
<reference evidence="15 16" key="1">
    <citation type="submission" date="2020-05" db="EMBL/GenBank/DDBJ databases">
        <title>Identification and distribution of gene clusters putatively required for synthesis of sphingolipid metabolism inhibitors in phylogenetically diverse species of the filamentous fungus Fusarium.</title>
        <authorList>
            <person name="Kim H.-S."/>
            <person name="Busman M."/>
            <person name="Brown D.W."/>
            <person name="Divon H."/>
            <person name="Uhlig S."/>
            <person name="Proctor R.H."/>
        </authorList>
    </citation>
    <scope>NUCLEOTIDE SEQUENCE [LARGE SCALE GENOMIC DNA]</scope>
    <source>
        <strain evidence="15 16">NRRL 25311</strain>
    </source>
</reference>
<dbReference type="PANTHER" id="PTHR43394">
    <property type="entry name" value="ATP-DEPENDENT PERMEASE MDL1, MITOCHONDRIAL"/>
    <property type="match status" value="1"/>
</dbReference>
<dbReference type="GO" id="GO:0090374">
    <property type="term" value="P:oligopeptide export from mitochondrion"/>
    <property type="evidence" value="ECO:0007669"/>
    <property type="project" value="TreeGrafter"/>
</dbReference>
<evidence type="ECO:0000256" key="8">
    <source>
        <dbReference type="ARBA" id="ARBA00022989"/>
    </source>
</evidence>
<evidence type="ECO:0000259" key="13">
    <source>
        <dbReference type="PROSITE" id="PS50893"/>
    </source>
</evidence>
<evidence type="ECO:0000256" key="12">
    <source>
        <dbReference type="SAM" id="Phobius"/>
    </source>
</evidence>
<dbReference type="CDD" id="cd18577">
    <property type="entry name" value="ABC_6TM_Pgp_ABCB1_D1_like"/>
    <property type="match status" value="1"/>
</dbReference>
<evidence type="ECO:0000256" key="7">
    <source>
        <dbReference type="ARBA" id="ARBA00022840"/>
    </source>
</evidence>
<dbReference type="GO" id="GO:0016887">
    <property type="term" value="F:ATP hydrolysis activity"/>
    <property type="evidence" value="ECO:0007669"/>
    <property type="project" value="InterPro"/>
</dbReference>
<feature type="transmembrane region" description="Helical" evidence="12">
    <location>
        <begin position="171"/>
        <end position="191"/>
    </location>
</feature>
<dbReference type="AlphaFoldDB" id="A0A8H5U0K4"/>
<feature type="transmembrane region" description="Helical" evidence="12">
    <location>
        <begin position="311"/>
        <end position="331"/>
    </location>
</feature>
<evidence type="ECO:0000256" key="4">
    <source>
        <dbReference type="ARBA" id="ARBA00022692"/>
    </source>
</evidence>
<evidence type="ECO:0000256" key="10">
    <source>
        <dbReference type="ARBA" id="ARBA00023180"/>
    </source>
</evidence>
<dbReference type="PROSITE" id="PS00211">
    <property type="entry name" value="ABC_TRANSPORTER_1"/>
    <property type="match status" value="2"/>
</dbReference>
<keyword evidence="7" id="KW-0067">ATP-binding</keyword>
<dbReference type="FunFam" id="1.20.1560.10:FF:000057">
    <property type="entry name" value="ABC multidrug transporter SitT"/>
    <property type="match status" value="1"/>
</dbReference>
<accession>A0A8H5U0K4</accession>
<evidence type="ECO:0000256" key="11">
    <source>
        <dbReference type="SAM" id="MobiDB-lite"/>
    </source>
</evidence>
<dbReference type="SUPFAM" id="SSF52540">
    <property type="entry name" value="P-loop containing nucleoside triphosphate hydrolases"/>
    <property type="match status" value="2"/>
</dbReference>
<evidence type="ECO:0000313" key="15">
    <source>
        <dbReference type="EMBL" id="KAF5677677.1"/>
    </source>
</evidence>
<evidence type="ECO:0000256" key="2">
    <source>
        <dbReference type="ARBA" id="ARBA00007577"/>
    </source>
</evidence>
<evidence type="ECO:0000256" key="1">
    <source>
        <dbReference type="ARBA" id="ARBA00004141"/>
    </source>
</evidence>
<gene>
    <name evidence="15" type="ORF">FDENT_9190</name>
</gene>
<keyword evidence="9 12" id="KW-0472">Membrane</keyword>
<feature type="transmembrane region" description="Helical" evidence="12">
    <location>
        <begin position="95"/>
        <end position="122"/>
    </location>
</feature>
<feature type="domain" description="ABC transporter" evidence="13">
    <location>
        <begin position="992"/>
        <end position="1233"/>
    </location>
</feature>